<sequence>MQEKFTWVFEKFSSFQDEKYRHSPPFTAGGCNWRLSAYPGGFMKDGSHVDCLSVYLYYAPGSPLPGKGREVKYRITFVNVNPQYNKVIGEECYMDSKSISRFVDFLPLDKLRNKLEGFLVDDRLTIVAEVDVSPAIVVPLEPVKMIASLNSKEASVKGDSPCRHQVAQETENAASQEKLNNDDGTDDDYDVVASEESSDDDDDDVFEEGLDDDNDDASQENADDGRGVNTVAGGEKETMDVNGFEVYSSQVESVSHIFKRHPDLAIDFRPKNQHIRRAYMDSLLSLIKMLCQSPEKLSEDDLSNADDTLVDLIDAGFKMDWLKTKLDEVSQKKKMEQGSGARIQTMEEQLQKLKEMFLDLESQLHKEKVEALAARAPLSFNDVVC</sequence>
<dbReference type="PANTHER" id="PTHR46236">
    <property type="entry name" value="TRAF-LIKE SUPERFAMILY PROTEIN"/>
    <property type="match status" value="1"/>
</dbReference>
<evidence type="ECO:0000256" key="1">
    <source>
        <dbReference type="ARBA" id="ARBA00023054"/>
    </source>
</evidence>
<reference evidence="5" key="1">
    <citation type="journal article" date="2014" name="Nat. Commun.">
        <title>The emerging biofuel crop Camelina sativa retains a highly undifferentiated hexaploid genome structure.</title>
        <authorList>
            <person name="Kagale S."/>
            <person name="Koh C."/>
            <person name="Nixon J."/>
            <person name="Bollina V."/>
            <person name="Clarke W.E."/>
            <person name="Tuteja R."/>
            <person name="Spillane C."/>
            <person name="Robinson S.J."/>
            <person name="Links M.G."/>
            <person name="Clarke C."/>
            <person name="Higgins E.E."/>
            <person name="Huebert T."/>
            <person name="Sharpe A.G."/>
            <person name="Parkin I.A."/>
        </authorList>
    </citation>
    <scope>NUCLEOTIDE SEQUENCE [LARGE SCALE GENOMIC DNA]</scope>
    <source>
        <strain evidence="5">cv. DH55</strain>
    </source>
</reference>
<evidence type="ECO:0000313" key="6">
    <source>
        <dbReference type="RefSeq" id="XP_010431457.1"/>
    </source>
</evidence>
<evidence type="ECO:0000256" key="2">
    <source>
        <dbReference type="SAM" id="Coils"/>
    </source>
</evidence>
<dbReference type="Proteomes" id="UP000694864">
    <property type="component" value="Chromosome 9"/>
</dbReference>
<dbReference type="SUPFAM" id="SSF49599">
    <property type="entry name" value="TRAF domain-like"/>
    <property type="match status" value="1"/>
</dbReference>
<dbReference type="InterPro" id="IPR002083">
    <property type="entry name" value="MATH/TRAF_dom"/>
</dbReference>
<dbReference type="GeneID" id="104715777"/>
<feature type="region of interest" description="Disordered" evidence="3">
    <location>
        <begin position="154"/>
        <end position="233"/>
    </location>
</feature>
<dbReference type="PROSITE" id="PS50144">
    <property type="entry name" value="MATH"/>
    <property type="match status" value="1"/>
</dbReference>
<feature type="compositionally biased region" description="Polar residues" evidence="3">
    <location>
        <begin position="167"/>
        <end position="178"/>
    </location>
</feature>
<protein>
    <submittedName>
        <fullName evidence="6">MATH domain and coiled-coil domain-containing protein At3g58440-like</fullName>
    </submittedName>
</protein>
<feature type="coiled-coil region" evidence="2">
    <location>
        <begin position="343"/>
        <end position="370"/>
    </location>
</feature>
<dbReference type="CDD" id="cd00121">
    <property type="entry name" value="MATH"/>
    <property type="match status" value="1"/>
</dbReference>
<reference evidence="6" key="2">
    <citation type="submission" date="2025-08" db="UniProtKB">
        <authorList>
            <consortium name="RefSeq"/>
        </authorList>
    </citation>
    <scope>IDENTIFICATION</scope>
    <source>
        <tissue evidence="6">Leaf</tissue>
    </source>
</reference>
<evidence type="ECO:0000313" key="5">
    <source>
        <dbReference type="Proteomes" id="UP000694864"/>
    </source>
</evidence>
<organism evidence="5 6">
    <name type="scientific">Camelina sativa</name>
    <name type="common">False flax</name>
    <name type="synonym">Myagrum sativum</name>
    <dbReference type="NCBI Taxonomy" id="90675"/>
    <lineage>
        <taxon>Eukaryota</taxon>
        <taxon>Viridiplantae</taxon>
        <taxon>Streptophyta</taxon>
        <taxon>Embryophyta</taxon>
        <taxon>Tracheophyta</taxon>
        <taxon>Spermatophyta</taxon>
        <taxon>Magnoliopsida</taxon>
        <taxon>eudicotyledons</taxon>
        <taxon>Gunneridae</taxon>
        <taxon>Pentapetalae</taxon>
        <taxon>rosids</taxon>
        <taxon>malvids</taxon>
        <taxon>Brassicales</taxon>
        <taxon>Brassicaceae</taxon>
        <taxon>Camelineae</taxon>
        <taxon>Camelina</taxon>
    </lineage>
</organism>
<evidence type="ECO:0000259" key="4">
    <source>
        <dbReference type="PROSITE" id="PS50144"/>
    </source>
</evidence>
<dbReference type="Pfam" id="PF22486">
    <property type="entry name" value="MATH_2"/>
    <property type="match status" value="1"/>
</dbReference>
<accession>A0ABM0TU43</accession>
<dbReference type="RefSeq" id="XP_010431457.1">
    <property type="nucleotide sequence ID" value="XM_010433155.1"/>
</dbReference>
<dbReference type="InterPro" id="IPR050804">
    <property type="entry name" value="MCC"/>
</dbReference>
<dbReference type="InterPro" id="IPR008974">
    <property type="entry name" value="TRAF-like"/>
</dbReference>
<dbReference type="SMART" id="SM00061">
    <property type="entry name" value="MATH"/>
    <property type="match status" value="1"/>
</dbReference>
<dbReference type="Gene3D" id="2.60.210.10">
    <property type="entry name" value="Apoptosis, Tumor Necrosis Factor Receptor Associated Protein 2, Chain A"/>
    <property type="match status" value="1"/>
</dbReference>
<feature type="compositionally biased region" description="Acidic residues" evidence="3">
    <location>
        <begin position="196"/>
        <end position="222"/>
    </location>
</feature>
<dbReference type="PANTHER" id="PTHR46236:SF8">
    <property type="entry name" value="UBIQUITIN-SPECIFIC PROTEASE FAMILY C19-RELATED PROTEIN"/>
    <property type="match status" value="1"/>
</dbReference>
<evidence type="ECO:0000256" key="3">
    <source>
        <dbReference type="SAM" id="MobiDB-lite"/>
    </source>
</evidence>
<name>A0ABM0TU43_CAMSA</name>
<proteinExistence type="predicted"/>
<keyword evidence="5" id="KW-1185">Reference proteome</keyword>
<gene>
    <name evidence="6" type="primary">LOC104715777</name>
</gene>
<keyword evidence="1 2" id="KW-0175">Coiled coil</keyword>
<feature type="domain" description="MATH" evidence="4">
    <location>
        <begin position="2"/>
        <end position="130"/>
    </location>
</feature>